<dbReference type="GeneTree" id="ENSGT00390000013127"/>
<evidence type="ECO:0000256" key="11">
    <source>
        <dbReference type="SAM" id="MobiDB-lite"/>
    </source>
</evidence>
<dbReference type="InterPro" id="IPR024810">
    <property type="entry name" value="MAB21L/cGLR"/>
</dbReference>
<dbReference type="GO" id="GO:0005741">
    <property type="term" value="C:mitochondrial outer membrane"/>
    <property type="evidence" value="ECO:0007669"/>
    <property type="project" value="UniProtKB-SubCell"/>
</dbReference>
<feature type="domain" description="Mab-21-like HhH/H2TH-like" evidence="12">
    <location>
        <begin position="357"/>
        <end position="444"/>
    </location>
</feature>
<dbReference type="GO" id="GO:0007005">
    <property type="term" value="P:mitochondrion organization"/>
    <property type="evidence" value="ECO:0007669"/>
    <property type="project" value="InterPro"/>
</dbReference>
<dbReference type="Pfam" id="PF21297">
    <property type="entry name" value="MID51-like_C"/>
    <property type="match status" value="1"/>
</dbReference>
<keyword evidence="15" id="KW-1185">Reference proteome</keyword>
<protein>
    <recommendedName>
        <fullName evidence="9">Mitochondrial elongation factor 1</fullName>
    </recommendedName>
    <alternativeName>
        <fullName evidence="10">Smith-Magenis syndrome chromosomal region candidate gene 7 protein-like</fullName>
    </alternativeName>
</protein>
<evidence type="ECO:0000313" key="14">
    <source>
        <dbReference type="Ensembl" id="ENSLLEP00000035537.1"/>
    </source>
</evidence>
<dbReference type="Pfam" id="PF20266">
    <property type="entry name" value="Mab-21_C"/>
    <property type="match status" value="1"/>
</dbReference>
<dbReference type="Gene3D" id="1.10.1410.40">
    <property type="match status" value="1"/>
</dbReference>
<keyword evidence="2" id="KW-0597">Phosphoprotein</keyword>
<evidence type="ECO:0000256" key="9">
    <source>
        <dbReference type="ARBA" id="ARBA00041786"/>
    </source>
</evidence>
<dbReference type="Proteomes" id="UP000694569">
    <property type="component" value="Unplaced"/>
</dbReference>
<evidence type="ECO:0000256" key="6">
    <source>
        <dbReference type="ARBA" id="ARBA00022989"/>
    </source>
</evidence>
<keyword evidence="7" id="KW-0496">Mitochondrion</keyword>
<gene>
    <name evidence="14" type="primary">MIEF1</name>
</gene>
<evidence type="ECO:0000259" key="13">
    <source>
        <dbReference type="Pfam" id="PF21297"/>
    </source>
</evidence>
<reference evidence="14" key="2">
    <citation type="submission" date="2025-09" db="UniProtKB">
        <authorList>
            <consortium name="Ensembl"/>
        </authorList>
    </citation>
    <scope>IDENTIFICATION</scope>
</reference>
<evidence type="ECO:0000256" key="2">
    <source>
        <dbReference type="ARBA" id="ARBA00022553"/>
    </source>
</evidence>
<dbReference type="Ensembl" id="ENSLLET00000036891.1">
    <property type="protein sequence ID" value="ENSLLEP00000035537.1"/>
    <property type="gene ID" value="ENSLLEG00000022455.1"/>
</dbReference>
<keyword evidence="4" id="KW-0547">Nucleotide-binding</keyword>
<dbReference type="AlphaFoldDB" id="A0A8C5QCJ4"/>
<dbReference type="SMART" id="SM01265">
    <property type="entry name" value="Mab-21"/>
    <property type="match status" value="1"/>
</dbReference>
<dbReference type="OrthoDB" id="5964386at2759"/>
<feature type="region of interest" description="Disordered" evidence="11">
    <location>
        <begin position="1"/>
        <end position="24"/>
    </location>
</feature>
<dbReference type="PANTHER" id="PTHR16451">
    <property type="entry name" value="MITOCHONDRIAL DYNAMICS PROTEINS 49/51 FAMILY MEMBER"/>
    <property type="match status" value="1"/>
</dbReference>
<dbReference type="InterPro" id="IPR049097">
    <property type="entry name" value="MID51-like_C"/>
</dbReference>
<dbReference type="FunFam" id="1.10.1410.40:FF:000003">
    <property type="entry name" value="Mitochondrial dynamics protein MID51"/>
    <property type="match status" value="1"/>
</dbReference>
<evidence type="ECO:0000256" key="3">
    <source>
        <dbReference type="ARBA" id="ARBA00022692"/>
    </source>
</evidence>
<name>A0A8C5QCJ4_9ANUR</name>
<keyword evidence="6" id="KW-1133">Transmembrane helix</keyword>
<dbReference type="Gene3D" id="3.30.460.90">
    <property type="match status" value="1"/>
</dbReference>
<accession>A0A8C5QCJ4</accession>
<proteinExistence type="predicted"/>
<reference evidence="14" key="1">
    <citation type="submission" date="2025-08" db="UniProtKB">
        <authorList>
            <consortium name="Ensembl"/>
        </authorList>
    </citation>
    <scope>IDENTIFICATION</scope>
</reference>
<organism evidence="14 15">
    <name type="scientific">Leptobrachium leishanense</name>
    <name type="common">Leishan spiny toad</name>
    <dbReference type="NCBI Taxonomy" id="445787"/>
    <lineage>
        <taxon>Eukaryota</taxon>
        <taxon>Metazoa</taxon>
        <taxon>Chordata</taxon>
        <taxon>Craniata</taxon>
        <taxon>Vertebrata</taxon>
        <taxon>Euteleostomi</taxon>
        <taxon>Amphibia</taxon>
        <taxon>Batrachia</taxon>
        <taxon>Anura</taxon>
        <taxon>Pelobatoidea</taxon>
        <taxon>Megophryidae</taxon>
        <taxon>Leptobrachium</taxon>
    </lineage>
</organism>
<dbReference type="InterPro" id="IPR045909">
    <property type="entry name" value="MID49/MID51"/>
</dbReference>
<feature type="domain" description="Mitochondrial dynamics protein MID51-like C-terminal" evidence="13">
    <location>
        <begin position="151"/>
        <end position="343"/>
    </location>
</feature>
<evidence type="ECO:0000256" key="5">
    <source>
        <dbReference type="ARBA" id="ARBA00022787"/>
    </source>
</evidence>
<evidence type="ECO:0000256" key="7">
    <source>
        <dbReference type="ARBA" id="ARBA00023128"/>
    </source>
</evidence>
<dbReference type="InterPro" id="IPR046906">
    <property type="entry name" value="Mab-21_HhH/H2TH-like"/>
</dbReference>
<evidence type="ECO:0000256" key="4">
    <source>
        <dbReference type="ARBA" id="ARBA00022741"/>
    </source>
</evidence>
<feature type="compositionally biased region" description="Polar residues" evidence="11">
    <location>
        <begin position="1"/>
        <end position="12"/>
    </location>
</feature>
<keyword evidence="5" id="KW-1000">Mitochondrion outer membrane</keyword>
<comment type="subcellular location">
    <subcellularLocation>
        <location evidence="1">Mitochondrion outer membrane</location>
        <topology evidence="1">Single-pass membrane protein</topology>
    </subcellularLocation>
</comment>
<dbReference type="GO" id="GO:0000166">
    <property type="term" value="F:nucleotide binding"/>
    <property type="evidence" value="ECO:0007669"/>
    <property type="project" value="UniProtKB-KW"/>
</dbReference>
<evidence type="ECO:0000313" key="15">
    <source>
        <dbReference type="Proteomes" id="UP000694569"/>
    </source>
</evidence>
<keyword evidence="8" id="KW-0472">Membrane</keyword>
<dbReference type="PANTHER" id="PTHR16451:SF15">
    <property type="entry name" value="MITOCHONDRIAL DYNAMICS PROTEIN MID51"/>
    <property type="match status" value="1"/>
</dbReference>
<dbReference type="GO" id="GO:0090141">
    <property type="term" value="P:positive regulation of mitochondrial fission"/>
    <property type="evidence" value="ECO:0007669"/>
    <property type="project" value="TreeGrafter"/>
</dbReference>
<sequence length="465" mass="52844">MSVENSENNRGSQTRRTRNNSSQKDSSFLRLSLVGWCNIGSVHICCEKMYDRTLSAPASPSRSNQTEKRSWEEPNWLGSSTRLLTKDMKTTVSRSLQVLPTDPSVFEPDSILSKQPNRKFQADLKKTRLTLSLQDKLVTYYKTSAAVPQMEQSCAKQAAIDICAELRNFIYNKFPDMPLRDMHLSGSLYDDLQVVRADHIQLMVPLSVERNLWSCVPGEETILNLPGFCLLRRENLEYFPRGTSYWDRCVVGGYLCPKAVVATFEKVVAGSINWPAIGSMLGYVIRPVVPSDSLILEVQYEENRRLFIDFLPLVALEDRTAVAKSHRLPRYGNMWRISQRGAETAALIGRDQHDLGCRSLCLKILKAVCRYNLPLSHLTSSHLTNILLHICEKESDWSRGVLADRFLQTLKETVGYLERGELPSAMDPKVNLFSELTAEEVDEMGYFLYSSLTEPEVLLRTRDTD</sequence>
<evidence type="ECO:0000256" key="1">
    <source>
        <dbReference type="ARBA" id="ARBA00004572"/>
    </source>
</evidence>
<evidence type="ECO:0000256" key="10">
    <source>
        <dbReference type="ARBA" id="ARBA00043160"/>
    </source>
</evidence>
<dbReference type="FunFam" id="3.30.460.90:FF:000002">
    <property type="entry name" value="Mitochondrial dynamics protein MID51"/>
    <property type="match status" value="1"/>
</dbReference>
<evidence type="ECO:0000256" key="8">
    <source>
        <dbReference type="ARBA" id="ARBA00023136"/>
    </source>
</evidence>
<evidence type="ECO:0000259" key="12">
    <source>
        <dbReference type="Pfam" id="PF20266"/>
    </source>
</evidence>
<keyword evidence="3" id="KW-0812">Transmembrane</keyword>